<comment type="catalytic activity">
    <reaction evidence="7">
        <text>DNA(n) + a 2'-deoxyribonucleoside 5'-triphosphate = DNA(n+1) + diphosphate</text>
        <dbReference type="Rhea" id="RHEA:22508"/>
        <dbReference type="Rhea" id="RHEA-COMP:17339"/>
        <dbReference type="Rhea" id="RHEA-COMP:17340"/>
        <dbReference type="ChEBI" id="CHEBI:33019"/>
        <dbReference type="ChEBI" id="CHEBI:61560"/>
        <dbReference type="ChEBI" id="CHEBI:173112"/>
        <dbReference type="EC" id="2.7.7.7"/>
    </reaction>
</comment>
<dbReference type="SUPFAM" id="SSF48019">
    <property type="entry name" value="post-AAA+ oligomerization domain-like"/>
    <property type="match status" value="1"/>
</dbReference>
<dbReference type="Gene3D" id="1.10.8.60">
    <property type="match status" value="1"/>
</dbReference>
<dbReference type="GO" id="GO:0009360">
    <property type="term" value="C:DNA polymerase III complex"/>
    <property type="evidence" value="ECO:0007669"/>
    <property type="project" value="TreeGrafter"/>
</dbReference>
<keyword evidence="10" id="KW-1185">Reference proteome</keyword>
<accession>A0A398D3F9</accession>
<evidence type="ECO:0000259" key="8">
    <source>
        <dbReference type="Pfam" id="PF21694"/>
    </source>
</evidence>
<dbReference type="AlphaFoldDB" id="A0A398D3F9"/>
<name>A0A398D3F9_9BACT</name>
<dbReference type="PANTHER" id="PTHR34388">
    <property type="entry name" value="DNA POLYMERASE III SUBUNIT DELTA"/>
    <property type="match status" value="1"/>
</dbReference>
<comment type="caution">
    <text evidence="9">The sequence shown here is derived from an EMBL/GenBank/DDBJ whole genome shotgun (WGS) entry which is preliminary data.</text>
</comment>
<sequence>MTAAKGYVSDSNEVSVTEGLTSLRGKKPASLYVFAPGDDYFVPQAKEAARSLVAKAFRDFDYAEFEGSDDNVDGIREFLGSESFGSGRKVLIINGLEDKGAKHLGTMASLFLSGGTTTVIFADLAKVPSELLKKAYVVTSYAVPPSAVRSWIKKRFEGRAIEDQAVHELMERTASSFFLMRSEINKLLAYTGAAVTVTDVREVVPRCHIAAAADLVEAISLRKYDRAATAFYDLAASGATDTTILYDVELGFVRLLNAKLVSKSNRPKADLRAWCLRTQHQYLDDYALSALLTAASHIKLRELETMLERLEEIEYETKKGLTSSALAALERLLSAVALTKQ</sequence>
<dbReference type="InterPro" id="IPR027417">
    <property type="entry name" value="P-loop_NTPase"/>
</dbReference>
<feature type="domain" description="DNA polymerase III delta subunit-like C-terminal" evidence="8">
    <location>
        <begin position="214"/>
        <end position="327"/>
    </location>
</feature>
<evidence type="ECO:0000256" key="4">
    <source>
        <dbReference type="ARBA" id="ARBA00022705"/>
    </source>
</evidence>
<dbReference type="Gene3D" id="1.20.272.10">
    <property type="match status" value="1"/>
</dbReference>
<evidence type="ECO:0000256" key="6">
    <source>
        <dbReference type="ARBA" id="ARBA00034754"/>
    </source>
</evidence>
<evidence type="ECO:0000313" key="10">
    <source>
        <dbReference type="Proteomes" id="UP000266328"/>
    </source>
</evidence>
<dbReference type="GO" id="GO:0003887">
    <property type="term" value="F:DNA-directed DNA polymerase activity"/>
    <property type="evidence" value="ECO:0007669"/>
    <property type="project" value="UniProtKB-KW"/>
</dbReference>
<keyword evidence="5" id="KW-0239">DNA-directed DNA polymerase</keyword>
<evidence type="ECO:0000256" key="7">
    <source>
        <dbReference type="ARBA" id="ARBA00049244"/>
    </source>
</evidence>
<dbReference type="InterPro" id="IPR008921">
    <property type="entry name" value="DNA_pol3_clamp-load_cplx_C"/>
</dbReference>
<dbReference type="RefSeq" id="WP_119089572.1">
    <property type="nucleotide sequence ID" value="NZ_QXIS01000034.1"/>
</dbReference>
<dbReference type="NCBIfam" id="TIGR01128">
    <property type="entry name" value="holA"/>
    <property type="match status" value="1"/>
</dbReference>
<dbReference type="SUPFAM" id="SSF52540">
    <property type="entry name" value="P-loop containing nucleoside triphosphate hydrolases"/>
    <property type="match status" value="1"/>
</dbReference>
<dbReference type="PANTHER" id="PTHR34388:SF1">
    <property type="entry name" value="DNA POLYMERASE III SUBUNIT DELTA"/>
    <property type="match status" value="1"/>
</dbReference>
<proteinExistence type="inferred from homology"/>
<keyword evidence="4" id="KW-0235">DNA replication</keyword>
<evidence type="ECO:0000256" key="2">
    <source>
        <dbReference type="ARBA" id="ARBA00022679"/>
    </source>
</evidence>
<evidence type="ECO:0000256" key="5">
    <source>
        <dbReference type="ARBA" id="ARBA00022932"/>
    </source>
</evidence>
<dbReference type="Gene3D" id="3.40.50.300">
    <property type="entry name" value="P-loop containing nucleotide triphosphate hydrolases"/>
    <property type="match status" value="1"/>
</dbReference>
<evidence type="ECO:0000256" key="3">
    <source>
        <dbReference type="ARBA" id="ARBA00022695"/>
    </source>
</evidence>
<organism evidence="9 10">
    <name type="scientific">Candidatus Cryosericum terrychapinii</name>
    <dbReference type="NCBI Taxonomy" id="2290919"/>
    <lineage>
        <taxon>Bacteria</taxon>
        <taxon>Pseudomonadati</taxon>
        <taxon>Caldisericota/Cryosericota group</taxon>
        <taxon>Candidatus Cryosericota</taxon>
        <taxon>Candidatus Cryosericia</taxon>
        <taxon>Candidatus Cryosericales</taxon>
        <taxon>Candidatus Cryosericaceae</taxon>
        <taxon>Candidatus Cryosericum</taxon>
    </lineage>
</organism>
<dbReference type="OrthoDB" id="9807289at2"/>
<comment type="similarity">
    <text evidence="6">Belongs to the DNA polymerase HolA subunit family.</text>
</comment>
<dbReference type="Proteomes" id="UP000266328">
    <property type="component" value="Unassembled WGS sequence"/>
</dbReference>
<reference evidence="9 10" key="1">
    <citation type="submission" date="2018-09" db="EMBL/GenBank/DDBJ databases">
        <title>Discovery and Ecogenomic Context for Candidatus Cryosericales, a Global Caldiserica Order Active in Thawing Permafrost.</title>
        <authorList>
            <person name="Martinez M.A."/>
            <person name="Woodcroft B.J."/>
            <person name="Ignacio Espinoza J.C."/>
            <person name="Zayed A."/>
            <person name="Singleton C.M."/>
            <person name="Boyd J."/>
            <person name="Li Y.-F."/>
            <person name="Purvine S."/>
            <person name="Maughan H."/>
            <person name="Hodgkins S.B."/>
            <person name="Anderson D."/>
            <person name="Sederholm M."/>
            <person name="Temperton B."/>
            <person name="Saleska S.R."/>
            <person name="Tyson G.W."/>
            <person name="Rich V.I."/>
        </authorList>
    </citation>
    <scope>NUCLEOTIDE SEQUENCE [LARGE SCALE GENOMIC DNA]</scope>
    <source>
        <strain evidence="9 10">SMC7</strain>
    </source>
</reference>
<dbReference type="EMBL" id="QXIS01000034">
    <property type="protein sequence ID" value="RIE05614.1"/>
    <property type="molecule type" value="Genomic_DNA"/>
</dbReference>
<protein>
    <recommendedName>
        <fullName evidence="1">DNA-directed DNA polymerase</fullName>
        <ecNumber evidence="1">2.7.7.7</ecNumber>
    </recommendedName>
</protein>
<dbReference type="InterPro" id="IPR048466">
    <property type="entry name" value="DNA_pol3_delta-like_C"/>
</dbReference>
<keyword evidence="3" id="KW-0548">Nucleotidyltransferase</keyword>
<dbReference type="EC" id="2.7.7.7" evidence="1"/>
<dbReference type="GO" id="GO:0006261">
    <property type="term" value="P:DNA-templated DNA replication"/>
    <property type="evidence" value="ECO:0007669"/>
    <property type="project" value="TreeGrafter"/>
</dbReference>
<dbReference type="InterPro" id="IPR005790">
    <property type="entry name" value="DNA_polIII_delta"/>
</dbReference>
<gene>
    <name evidence="9" type="ORF">SMC7_06680</name>
</gene>
<evidence type="ECO:0000313" key="9">
    <source>
        <dbReference type="EMBL" id="RIE05614.1"/>
    </source>
</evidence>
<keyword evidence="2" id="KW-0808">Transferase</keyword>
<evidence type="ECO:0000256" key="1">
    <source>
        <dbReference type="ARBA" id="ARBA00012417"/>
    </source>
</evidence>
<dbReference type="Pfam" id="PF21694">
    <property type="entry name" value="DNA_pol3_delta_C"/>
    <property type="match status" value="1"/>
</dbReference>
<dbReference type="GO" id="GO:0003677">
    <property type="term" value="F:DNA binding"/>
    <property type="evidence" value="ECO:0007669"/>
    <property type="project" value="InterPro"/>
</dbReference>